<feature type="domain" description="AbiEi antitoxin N-terminal" evidence="2">
    <location>
        <begin position="275"/>
        <end position="327"/>
    </location>
</feature>
<protein>
    <recommendedName>
        <fullName evidence="2">AbiEi antitoxin N-terminal domain-containing protein</fullName>
    </recommendedName>
</protein>
<dbReference type="InterPro" id="IPR025159">
    <property type="entry name" value="AbiEi_N"/>
</dbReference>
<evidence type="ECO:0000313" key="3">
    <source>
        <dbReference type="EMBL" id="MPM23202.1"/>
    </source>
</evidence>
<evidence type="ECO:0000256" key="1">
    <source>
        <dbReference type="SAM" id="MobiDB-lite"/>
    </source>
</evidence>
<proteinExistence type="predicted"/>
<reference evidence="3" key="1">
    <citation type="submission" date="2019-08" db="EMBL/GenBank/DDBJ databases">
        <authorList>
            <person name="Kucharzyk K."/>
            <person name="Murdoch R.W."/>
            <person name="Higgins S."/>
            <person name="Loffler F."/>
        </authorList>
    </citation>
    <scope>NUCLEOTIDE SEQUENCE</scope>
</reference>
<evidence type="ECO:0000259" key="2">
    <source>
        <dbReference type="Pfam" id="PF13338"/>
    </source>
</evidence>
<feature type="region of interest" description="Disordered" evidence="1">
    <location>
        <begin position="329"/>
        <end position="353"/>
    </location>
</feature>
<dbReference type="Pfam" id="PF13481">
    <property type="entry name" value="AAA_25"/>
    <property type="match status" value="1"/>
</dbReference>
<dbReference type="InterPro" id="IPR027417">
    <property type="entry name" value="P-loop_NTPase"/>
</dbReference>
<dbReference type="Gene3D" id="3.40.50.300">
    <property type="entry name" value="P-loop containing nucleotide triphosphate hydrolases"/>
    <property type="match status" value="1"/>
</dbReference>
<feature type="compositionally biased region" description="Acidic residues" evidence="1">
    <location>
        <begin position="334"/>
        <end position="343"/>
    </location>
</feature>
<dbReference type="EMBL" id="VSSQ01003977">
    <property type="protein sequence ID" value="MPM23202.1"/>
    <property type="molecule type" value="Genomic_DNA"/>
</dbReference>
<dbReference type="SUPFAM" id="SSF52540">
    <property type="entry name" value="P-loop containing nucleoside triphosphate hydrolases"/>
    <property type="match status" value="1"/>
</dbReference>
<name>A0A644Y3R2_9ZZZZ</name>
<sequence>MTNTPHPEPDQLLAKLRNAAWLDRQTFPPIAWHVPGIIPEGMSLIAGSPKAGKSWFSLDVALAVASGGRALGRLSVDQRPVLLLALEDGDRRLQERMRRLTHHTPLPEGLDYLTDVKPGLVVDTIEAWMGDRPNVGPAPLIILDTLGKAMPPSRASDGYASDYAFTAGLKRTVDDWPGAALTAIHHTRKMAATDFLDAVSGTQGIAGAVDSVIVLTRKRNEPNGMVQVTGRDVDEGEYALTFDGQWTLDGADLAAAARAAEEREQTSNLGDDSTRIFQFASGHPAGVTPKQVAEALGMDNKTAGTYLARLAESGRLTKAGRGLYRPPARAVETVESDETEPDEGGISTLSTLSTAPRGGAVACRLHGTDYRPDACHTCEQITGGTAA</sequence>
<dbReference type="AlphaFoldDB" id="A0A644Y3R2"/>
<dbReference type="InterPro" id="IPR036390">
    <property type="entry name" value="WH_DNA-bd_sf"/>
</dbReference>
<gene>
    <name evidence="3" type="ORF">SDC9_69667</name>
</gene>
<organism evidence="3">
    <name type="scientific">bioreactor metagenome</name>
    <dbReference type="NCBI Taxonomy" id="1076179"/>
    <lineage>
        <taxon>unclassified sequences</taxon>
        <taxon>metagenomes</taxon>
        <taxon>ecological metagenomes</taxon>
    </lineage>
</organism>
<accession>A0A644Y3R2</accession>
<dbReference type="Pfam" id="PF13338">
    <property type="entry name" value="AbiEi_4"/>
    <property type="match status" value="1"/>
</dbReference>
<dbReference type="SUPFAM" id="SSF46785">
    <property type="entry name" value="Winged helix' DNA-binding domain"/>
    <property type="match status" value="1"/>
</dbReference>
<comment type="caution">
    <text evidence="3">The sequence shown here is derived from an EMBL/GenBank/DDBJ whole genome shotgun (WGS) entry which is preliminary data.</text>
</comment>